<feature type="signal peptide" evidence="4">
    <location>
        <begin position="1"/>
        <end position="19"/>
    </location>
</feature>
<evidence type="ECO:0000259" key="5">
    <source>
        <dbReference type="Pfam" id="PF01551"/>
    </source>
</evidence>
<dbReference type="PANTHER" id="PTHR21666">
    <property type="entry name" value="PEPTIDASE-RELATED"/>
    <property type="match status" value="1"/>
</dbReference>
<dbReference type="Gene3D" id="2.70.70.10">
    <property type="entry name" value="Glucose Permease (Domain IIA)"/>
    <property type="match status" value="1"/>
</dbReference>
<evidence type="ECO:0000256" key="3">
    <source>
        <dbReference type="SAM" id="MobiDB-lite"/>
    </source>
</evidence>
<feature type="coiled-coil region" evidence="2">
    <location>
        <begin position="24"/>
        <end position="58"/>
    </location>
</feature>
<dbReference type="RefSeq" id="WP_116724841.1">
    <property type="nucleotide sequence ID" value="NZ_QCZI01000008.1"/>
</dbReference>
<feature type="domain" description="M23ase beta-sheet core" evidence="5">
    <location>
        <begin position="364"/>
        <end position="456"/>
    </location>
</feature>
<evidence type="ECO:0000256" key="2">
    <source>
        <dbReference type="SAM" id="Coils"/>
    </source>
</evidence>
<feature type="region of interest" description="Disordered" evidence="3">
    <location>
        <begin position="265"/>
        <end position="284"/>
    </location>
</feature>
<dbReference type="SUPFAM" id="SSF51261">
    <property type="entry name" value="Duplicated hybrid motif"/>
    <property type="match status" value="1"/>
</dbReference>
<evidence type="ECO:0000313" key="7">
    <source>
        <dbReference type="Proteomes" id="UP000245449"/>
    </source>
</evidence>
<dbReference type="InterPro" id="IPR011055">
    <property type="entry name" value="Dup_hybrid_motif"/>
</dbReference>
<evidence type="ECO:0000313" key="6">
    <source>
        <dbReference type="EMBL" id="PWA05235.1"/>
    </source>
</evidence>
<name>A0A2U1JJQ2_9FLAO</name>
<dbReference type="Gene3D" id="6.10.250.3150">
    <property type="match status" value="1"/>
</dbReference>
<comment type="caution">
    <text evidence="6">The sequence shown here is derived from an EMBL/GenBank/DDBJ whole genome shotgun (WGS) entry which is preliminary data.</text>
</comment>
<gene>
    <name evidence="6" type="ORF">DB895_08015</name>
</gene>
<keyword evidence="2" id="KW-0175">Coiled coil</keyword>
<evidence type="ECO:0000256" key="4">
    <source>
        <dbReference type="SAM" id="SignalP"/>
    </source>
</evidence>
<evidence type="ECO:0000256" key="1">
    <source>
        <dbReference type="ARBA" id="ARBA00022729"/>
    </source>
</evidence>
<dbReference type="InterPro" id="IPR016047">
    <property type="entry name" value="M23ase_b-sheet_dom"/>
</dbReference>
<dbReference type="AlphaFoldDB" id="A0A2U1JJQ2"/>
<keyword evidence="1 4" id="KW-0732">Signal</keyword>
<dbReference type="Pfam" id="PF01551">
    <property type="entry name" value="Peptidase_M23"/>
    <property type="match status" value="1"/>
</dbReference>
<dbReference type="GO" id="GO:0004222">
    <property type="term" value="F:metalloendopeptidase activity"/>
    <property type="evidence" value="ECO:0007669"/>
    <property type="project" value="TreeGrafter"/>
</dbReference>
<dbReference type="InterPro" id="IPR050570">
    <property type="entry name" value="Cell_wall_metabolism_enzyme"/>
</dbReference>
<feature type="chain" id="PRO_5015494289" evidence="4">
    <location>
        <begin position="20"/>
        <end position="463"/>
    </location>
</feature>
<dbReference type="OrthoDB" id="9815884at2"/>
<dbReference type="EMBL" id="QCZI01000008">
    <property type="protein sequence ID" value="PWA05235.1"/>
    <property type="molecule type" value="Genomic_DNA"/>
</dbReference>
<organism evidence="6 7">
    <name type="scientific">Flavobacterium psychrotolerans</name>
    <dbReference type="NCBI Taxonomy" id="2169410"/>
    <lineage>
        <taxon>Bacteria</taxon>
        <taxon>Pseudomonadati</taxon>
        <taxon>Bacteroidota</taxon>
        <taxon>Flavobacteriia</taxon>
        <taxon>Flavobacteriales</taxon>
        <taxon>Flavobacteriaceae</taxon>
        <taxon>Flavobacterium</taxon>
    </lineage>
</organism>
<dbReference type="PANTHER" id="PTHR21666:SF289">
    <property type="entry name" value="L-ALA--D-GLU ENDOPEPTIDASE"/>
    <property type="match status" value="1"/>
</dbReference>
<protein>
    <submittedName>
        <fullName evidence="6">Peptidase M23</fullName>
    </submittedName>
</protein>
<sequence length="463" mass="52617">MPKIILSLMFLLISSFSWSQLSQQEKLEQRKAQILREIGEKEQQLQNVQSKEKTVKKQLVLQTEKIELKEKLINTTEKQTKLLNNDIYINQININRLKEELAVLKEDYAKMILKSYKSRSEQSRAMFLLSSENFLQAYKRAQYMKQYANFRKMQGEEIKGKSQELVGYNDKITVQKTEKQKLIEENQKEKSTLEKEKQVQQEIAKSIKKDKKQITAEIKKKQQETRSIDNQIEKLIRAAIAEANRKAAEANRKAAAEANRKAVEANRKIAESNKKATESNKKGVESTKKTVPIVVKEVPIETTNAESKAIETSTKIVLTTEGKIMADNFKANKGRLPWPVEKGFVSLPFGDQPHPVYKTLVVHNSGVEITTEQGSNARAVFGGEVISVIVLSPVNKAVMIQHGDYFTVYQNLSSVNVSKGDKVSIKENIGRIRTSGDTGKTILKFTISQNTTYNNPASWLFNM</sequence>
<keyword evidence="7" id="KW-1185">Reference proteome</keyword>
<reference evidence="6 7" key="1">
    <citation type="submission" date="2018-04" db="EMBL/GenBank/DDBJ databases">
        <title>Flavobacterium sp. nov., isolated from glacier ice.</title>
        <authorList>
            <person name="Liu Q."/>
            <person name="Xin Y.-H."/>
        </authorList>
    </citation>
    <scope>NUCLEOTIDE SEQUENCE [LARGE SCALE GENOMIC DNA]</scope>
    <source>
        <strain evidence="6 7">RB1R5</strain>
    </source>
</reference>
<accession>A0A2U1JJQ2</accession>
<dbReference type="CDD" id="cd12797">
    <property type="entry name" value="M23_peptidase"/>
    <property type="match status" value="1"/>
</dbReference>
<dbReference type="Proteomes" id="UP000245449">
    <property type="component" value="Unassembled WGS sequence"/>
</dbReference>
<proteinExistence type="predicted"/>